<keyword evidence="16" id="KW-1185">Reference proteome</keyword>
<dbReference type="GO" id="GO:0005509">
    <property type="term" value="F:calcium ion binding"/>
    <property type="evidence" value="ECO:0007669"/>
    <property type="project" value="InterPro"/>
</dbReference>
<dbReference type="EnsemblPlants" id="Pp3c17_19710V3.2">
    <property type="protein sequence ID" value="Pp3c17_19710V3.2"/>
    <property type="gene ID" value="Pp3c17_19710"/>
</dbReference>
<keyword evidence="5" id="KW-0999">Mitochondrion inner membrane</keyword>
<dbReference type="Pfam" id="PF07992">
    <property type="entry name" value="Pyr_redox_2"/>
    <property type="match status" value="1"/>
</dbReference>
<comment type="catalytic activity">
    <reaction evidence="12">
        <text>a ubiquinone + NADH + H(+) = a ubiquinol + NAD(+)</text>
        <dbReference type="Rhea" id="RHEA:23152"/>
        <dbReference type="Rhea" id="RHEA-COMP:9565"/>
        <dbReference type="Rhea" id="RHEA-COMP:9566"/>
        <dbReference type="ChEBI" id="CHEBI:15378"/>
        <dbReference type="ChEBI" id="CHEBI:16389"/>
        <dbReference type="ChEBI" id="CHEBI:17976"/>
        <dbReference type="ChEBI" id="CHEBI:57540"/>
        <dbReference type="ChEBI" id="CHEBI:57945"/>
    </reaction>
</comment>
<dbReference type="PROSITE" id="PS50222">
    <property type="entry name" value="EF_HAND_2"/>
    <property type="match status" value="1"/>
</dbReference>
<keyword evidence="5" id="KW-0472">Membrane</keyword>
<dbReference type="Pfam" id="PF22366">
    <property type="entry name" value="NDH2_C"/>
    <property type="match status" value="1"/>
</dbReference>
<dbReference type="RefSeq" id="XP_024400944.1">
    <property type="nucleotide sequence ID" value="XM_024545176.2"/>
</dbReference>
<comment type="catalytic activity">
    <reaction evidence="11">
        <text>a quinone + NADH + H(+) = a quinol + NAD(+)</text>
        <dbReference type="Rhea" id="RHEA:46160"/>
        <dbReference type="ChEBI" id="CHEBI:15378"/>
        <dbReference type="ChEBI" id="CHEBI:24646"/>
        <dbReference type="ChEBI" id="CHEBI:57540"/>
        <dbReference type="ChEBI" id="CHEBI:57945"/>
        <dbReference type="ChEBI" id="CHEBI:132124"/>
        <dbReference type="EC" id="1.6.5.9"/>
    </reaction>
</comment>
<keyword evidence="8" id="KW-0809">Transit peptide</keyword>
<dbReference type="SUPFAM" id="SSF47473">
    <property type="entry name" value="EF-hand"/>
    <property type="match status" value="1"/>
</dbReference>
<evidence type="ECO:0000259" key="13">
    <source>
        <dbReference type="PROSITE" id="PS50222"/>
    </source>
</evidence>
<dbReference type="GO" id="GO:0016491">
    <property type="term" value="F:oxidoreductase activity"/>
    <property type="evidence" value="ECO:0000318"/>
    <property type="project" value="GO_Central"/>
</dbReference>
<dbReference type="STRING" id="3218.A0A2K1J4N3"/>
<name>A0A2K1J4N3_PHYPA</name>
<evidence type="ECO:0000313" key="16">
    <source>
        <dbReference type="Proteomes" id="UP000006727"/>
    </source>
</evidence>
<dbReference type="EnsemblPlants" id="Pp3c17_19710V3.1">
    <property type="protein sequence ID" value="Pp3c17_19710V3.1"/>
    <property type="gene ID" value="Pp3c17_19710"/>
</dbReference>
<dbReference type="RefSeq" id="XP_024400947.1">
    <property type="nucleotide sequence ID" value="XM_024545179.2"/>
</dbReference>
<evidence type="ECO:0000256" key="1">
    <source>
        <dbReference type="ARBA" id="ARBA00004137"/>
    </source>
</evidence>
<dbReference type="InterPro" id="IPR023753">
    <property type="entry name" value="FAD/NAD-binding_dom"/>
</dbReference>
<evidence type="ECO:0000256" key="11">
    <source>
        <dbReference type="ARBA" id="ARBA00047599"/>
    </source>
</evidence>
<dbReference type="PaxDb" id="3218-PP1S65_201V6.1"/>
<evidence type="ECO:0000256" key="9">
    <source>
        <dbReference type="ARBA" id="ARBA00023002"/>
    </source>
</evidence>
<dbReference type="InterPro" id="IPR045024">
    <property type="entry name" value="NDH-2"/>
</dbReference>
<dbReference type="PANTHER" id="PTHR43706">
    <property type="entry name" value="NADH DEHYDROGENASE"/>
    <property type="match status" value="1"/>
</dbReference>
<gene>
    <name evidence="15" type="primary">LOC112294572</name>
    <name evidence="14" type="ORF">PHYPA_022337</name>
</gene>
<dbReference type="InterPro" id="IPR002048">
    <property type="entry name" value="EF_hand_dom"/>
</dbReference>
<dbReference type="PRINTS" id="PR00368">
    <property type="entry name" value="FADPNR"/>
</dbReference>
<feature type="domain" description="EF-hand" evidence="13">
    <location>
        <begin position="440"/>
        <end position="475"/>
    </location>
</feature>
<sequence length="639" mass="70914">MLGNRLLWGVARSCLQRPTYFSRKYITPHIHEGVLFRRRCFSSGSGVEASSPLQKQGQNGMLFRVLTSGKGKVQGKSYLLAVAATGCFGAGLLVALADAGQDNSSSGSDEAVSAGNSRKQKVVILGTGWGGVSFLKNLDSSKYDVRVVSPRNYFVFTPLLPSVTSGTVEARSITEPIRRIIRKKDVKFHEAECTKIDAANKKVVCRDSSDVKCVGKEEFELEYDYLVVAVGATSNTFGTKGVEEYCHFLKEIEDAEKIRGRIVDCFETASLPHLSDEDRRKLLSFVIVGGGPTGVEYAAELHDLIHEDLTGLYPELQKIVKITVVQSGDHILNTFDGRISEYAEKKFAREGIDVKIGSRVLGVSDESITFKSKATGNLVEMPYGMIVWSTGIGTRPVVADYMKQIGQTDRRVLATDEWLRVKNAEGVYALGDCATIEQRKIAEDIAYLFKLADKNGDGTLSVSEFVDTMNNVRVRYPQIDLYMERQHMKGVVGLLNDAIKKEKDLKLDLDHFSEAICKVDSQMKSTPATAQVAAQQGEYLARSFNHLATEDPDEGPVRIRGGGRHRCQPFLYRHLGQFAPLGGETTAAELPGDWVSIGRSTQWLWYSVYASKQVSWRTRALVIFDWTKRFVFGRDSSRM</sequence>
<dbReference type="InterPro" id="IPR054585">
    <property type="entry name" value="NDH2-like_C"/>
</dbReference>
<dbReference type="SMART" id="SM00054">
    <property type="entry name" value="EFh"/>
    <property type="match status" value="1"/>
</dbReference>
<dbReference type="RefSeq" id="XP_073396600.1">
    <property type="nucleotide sequence ID" value="XM_073540499.1"/>
</dbReference>
<evidence type="ECO:0000313" key="14">
    <source>
        <dbReference type="EMBL" id="PNR36486.1"/>
    </source>
</evidence>
<reference evidence="15" key="3">
    <citation type="submission" date="2020-12" db="UniProtKB">
        <authorList>
            <consortium name="EnsemblPlants"/>
        </authorList>
    </citation>
    <scope>IDENTIFICATION</scope>
</reference>
<dbReference type="GO" id="GO:0005743">
    <property type="term" value="C:mitochondrial inner membrane"/>
    <property type="evidence" value="ECO:0007669"/>
    <property type="project" value="UniProtKB-SubCell"/>
</dbReference>
<evidence type="ECO:0000256" key="7">
    <source>
        <dbReference type="ARBA" id="ARBA00022837"/>
    </source>
</evidence>
<keyword evidence="10" id="KW-0520">NAD</keyword>
<dbReference type="GO" id="GO:0050136">
    <property type="term" value="F:NADH dehydrogenase (quinone) (non-electrogenic) activity"/>
    <property type="evidence" value="ECO:0007669"/>
    <property type="project" value="UniProtKB-EC"/>
</dbReference>
<dbReference type="RefSeq" id="XP_073396601.1">
    <property type="nucleotide sequence ID" value="XM_073540500.1"/>
</dbReference>
<proteinExistence type="inferred from homology"/>
<dbReference type="GeneID" id="112294572"/>
<comment type="subcellular location">
    <subcellularLocation>
        <location evidence="1">Mitochondrion inner membrane</location>
        <topology evidence="1">Peripheral membrane protein</topology>
        <orientation evidence="1">Intermembrane side</orientation>
    </subcellularLocation>
</comment>
<protein>
    <recommendedName>
        <fullName evidence="3">NADH:ubiquinone reductase (non-electrogenic)</fullName>
        <ecNumber evidence="3">1.6.5.9</ecNumber>
    </recommendedName>
</protein>
<dbReference type="Gramene" id="Pp3c17_19710V3.2">
    <property type="protein sequence ID" value="Pp3c17_19710V3.2"/>
    <property type="gene ID" value="Pp3c17_19710"/>
</dbReference>
<dbReference type="EC" id="1.6.5.9" evidence="3"/>
<evidence type="ECO:0000256" key="3">
    <source>
        <dbReference type="ARBA" id="ARBA00012637"/>
    </source>
</evidence>
<dbReference type="Gramene" id="Pp3c17_19710V3.3">
    <property type="protein sequence ID" value="Pp3c17_19710V3.3"/>
    <property type="gene ID" value="Pp3c17_19710"/>
</dbReference>
<dbReference type="RefSeq" id="XP_073396602.1">
    <property type="nucleotide sequence ID" value="XM_073540501.1"/>
</dbReference>
<dbReference type="EMBL" id="ABEU02000017">
    <property type="protein sequence ID" value="PNR36486.1"/>
    <property type="molecule type" value="Genomic_DNA"/>
</dbReference>
<organism evidence="14">
    <name type="scientific">Physcomitrium patens</name>
    <name type="common">Spreading-leaved earth moss</name>
    <name type="synonym">Physcomitrella patens</name>
    <dbReference type="NCBI Taxonomy" id="3218"/>
    <lineage>
        <taxon>Eukaryota</taxon>
        <taxon>Viridiplantae</taxon>
        <taxon>Streptophyta</taxon>
        <taxon>Embryophyta</taxon>
        <taxon>Bryophyta</taxon>
        <taxon>Bryophytina</taxon>
        <taxon>Bryopsida</taxon>
        <taxon>Funariidae</taxon>
        <taxon>Funariales</taxon>
        <taxon>Funariaceae</taxon>
        <taxon>Physcomitrium</taxon>
    </lineage>
</organism>
<dbReference type="Gramene" id="Pp3c17_19710V3.5">
    <property type="protein sequence ID" value="Pp3c17_19710V3.5"/>
    <property type="gene ID" value="Pp3c17_19710"/>
</dbReference>
<keyword evidence="4" id="KW-0285">Flavoprotein</keyword>
<evidence type="ECO:0000313" key="15">
    <source>
        <dbReference type="EnsemblPlants" id="Pp3c17_19710V3.1"/>
    </source>
</evidence>
<dbReference type="EnsemblPlants" id="Pp3c17_19710V3.10">
    <property type="protein sequence ID" value="Pp3c17_19710V3.10"/>
    <property type="gene ID" value="Pp3c17_19710"/>
</dbReference>
<dbReference type="PROSITE" id="PS00018">
    <property type="entry name" value="EF_HAND_1"/>
    <property type="match status" value="1"/>
</dbReference>
<keyword evidence="7" id="KW-0106">Calcium</keyword>
<reference evidence="14 16" key="2">
    <citation type="journal article" date="2018" name="Plant J.">
        <title>The Physcomitrella patens chromosome-scale assembly reveals moss genome structure and evolution.</title>
        <authorList>
            <person name="Lang D."/>
            <person name="Ullrich K.K."/>
            <person name="Murat F."/>
            <person name="Fuchs J."/>
            <person name="Jenkins J."/>
            <person name="Haas F.B."/>
            <person name="Piednoel M."/>
            <person name="Gundlach H."/>
            <person name="Van Bel M."/>
            <person name="Meyberg R."/>
            <person name="Vives C."/>
            <person name="Morata J."/>
            <person name="Symeonidi A."/>
            <person name="Hiss M."/>
            <person name="Muchero W."/>
            <person name="Kamisugi Y."/>
            <person name="Saleh O."/>
            <person name="Blanc G."/>
            <person name="Decker E.L."/>
            <person name="van Gessel N."/>
            <person name="Grimwood J."/>
            <person name="Hayes R.D."/>
            <person name="Graham S.W."/>
            <person name="Gunter L.E."/>
            <person name="McDaniel S.F."/>
            <person name="Hoernstein S.N.W."/>
            <person name="Larsson A."/>
            <person name="Li F.W."/>
            <person name="Perroud P.F."/>
            <person name="Phillips J."/>
            <person name="Ranjan P."/>
            <person name="Rokshar D.S."/>
            <person name="Rothfels C.J."/>
            <person name="Schneider L."/>
            <person name="Shu S."/>
            <person name="Stevenson D.W."/>
            <person name="Thummler F."/>
            <person name="Tillich M."/>
            <person name="Villarreal Aguilar J.C."/>
            <person name="Widiez T."/>
            <person name="Wong G.K."/>
            <person name="Wymore A."/>
            <person name="Zhang Y."/>
            <person name="Zimmer A.D."/>
            <person name="Quatrano R.S."/>
            <person name="Mayer K.F.X."/>
            <person name="Goodstein D."/>
            <person name="Casacuberta J.M."/>
            <person name="Vandepoele K."/>
            <person name="Reski R."/>
            <person name="Cuming A.C."/>
            <person name="Tuskan G.A."/>
            <person name="Maumus F."/>
            <person name="Salse J."/>
            <person name="Schmutz J."/>
            <person name="Rensing S.A."/>
        </authorList>
    </citation>
    <scope>NUCLEOTIDE SEQUENCE [LARGE SCALE GENOMIC DNA]</scope>
    <source>
        <strain evidence="15 16">cv. Gransden 2004</strain>
    </source>
</reference>
<dbReference type="GO" id="GO:0005739">
    <property type="term" value="C:mitochondrion"/>
    <property type="evidence" value="ECO:0000318"/>
    <property type="project" value="GO_Central"/>
</dbReference>
<dbReference type="OMA" id="QIPAQKD"/>
<reference evidence="14 16" key="1">
    <citation type="journal article" date="2008" name="Science">
        <title>The Physcomitrella genome reveals evolutionary insights into the conquest of land by plants.</title>
        <authorList>
            <person name="Rensing S."/>
            <person name="Lang D."/>
            <person name="Zimmer A."/>
            <person name="Terry A."/>
            <person name="Salamov A."/>
            <person name="Shapiro H."/>
            <person name="Nishiyama T."/>
            <person name="Perroud P.-F."/>
            <person name="Lindquist E."/>
            <person name="Kamisugi Y."/>
            <person name="Tanahashi T."/>
            <person name="Sakakibara K."/>
            <person name="Fujita T."/>
            <person name="Oishi K."/>
            <person name="Shin-I T."/>
            <person name="Kuroki Y."/>
            <person name="Toyoda A."/>
            <person name="Suzuki Y."/>
            <person name="Hashimoto A."/>
            <person name="Yamaguchi K."/>
            <person name="Sugano A."/>
            <person name="Kohara Y."/>
            <person name="Fujiyama A."/>
            <person name="Anterola A."/>
            <person name="Aoki S."/>
            <person name="Ashton N."/>
            <person name="Barbazuk W.B."/>
            <person name="Barker E."/>
            <person name="Bennetzen J."/>
            <person name="Bezanilla M."/>
            <person name="Blankenship R."/>
            <person name="Cho S.H."/>
            <person name="Dutcher S."/>
            <person name="Estelle M."/>
            <person name="Fawcett J.A."/>
            <person name="Gundlach H."/>
            <person name="Hanada K."/>
            <person name="Heyl A."/>
            <person name="Hicks K.A."/>
            <person name="Hugh J."/>
            <person name="Lohr M."/>
            <person name="Mayer K."/>
            <person name="Melkozernov A."/>
            <person name="Murata T."/>
            <person name="Nelson D."/>
            <person name="Pils B."/>
            <person name="Prigge M."/>
            <person name="Reiss B."/>
            <person name="Renner T."/>
            <person name="Rombauts S."/>
            <person name="Rushton P."/>
            <person name="Sanderfoot A."/>
            <person name="Schween G."/>
            <person name="Shiu S.-H."/>
            <person name="Stueber K."/>
            <person name="Theodoulou F.L."/>
            <person name="Tu H."/>
            <person name="Van de Peer Y."/>
            <person name="Verrier P.J."/>
            <person name="Waters E."/>
            <person name="Wood A."/>
            <person name="Yang L."/>
            <person name="Cove D."/>
            <person name="Cuming A."/>
            <person name="Hasebe M."/>
            <person name="Lucas S."/>
            <person name="Mishler D.B."/>
            <person name="Reski R."/>
            <person name="Grigoriev I."/>
            <person name="Quatrano R.S."/>
            <person name="Boore J.L."/>
        </authorList>
    </citation>
    <scope>NUCLEOTIDE SEQUENCE [LARGE SCALE GENOMIC DNA]</scope>
    <source>
        <strain evidence="15 16">cv. Gransden 2004</strain>
    </source>
</reference>
<comment type="similarity">
    <text evidence="2">Belongs to the NADH dehydrogenase family.</text>
</comment>
<evidence type="ECO:0000256" key="5">
    <source>
        <dbReference type="ARBA" id="ARBA00022792"/>
    </source>
</evidence>
<evidence type="ECO:0000256" key="12">
    <source>
        <dbReference type="ARBA" id="ARBA00049010"/>
    </source>
</evidence>
<dbReference type="Proteomes" id="UP000006727">
    <property type="component" value="Chromosome 17"/>
</dbReference>
<dbReference type="FunFam" id="3.50.50.100:FF:000002">
    <property type="entry name" value="External alternative NAD(P)H-ubiquinone oxidoreductase B1, mitochondrial"/>
    <property type="match status" value="1"/>
</dbReference>
<dbReference type="AlphaFoldDB" id="A0A2K1J4N3"/>
<evidence type="ECO:0000256" key="2">
    <source>
        <dbReference type="ARBA" id="ARBA00005272"/>
    </source>
</evidence>
<dbReference type="EnsemblPlants" id="Pp3c17_19710V3.4">
    <property type="protein sequence ID" value="Pp3c17_19710V3.4"/>
    <property type="gene ID" value="Pp3c17_19710"/>
</dbReference>
<dbReference type="EnsemblPlants" id="Pp3c17_19710V3.3">
    <property type="protein sequence ID" value="Pp3c17_19710V3.3"/>
    <property type="gene ID" value="Pp3c17_19710"/>
</dbReference>
<dbReference type="Gramene" id="Pp3c17_19710V3.6">
    <property type="protein sequence ID" value="Pp3c17_19710V3.6"/>
    <property type="gene ID" value="Pp3c17_19710"/>
</dbReference>
<dbReference type="InterPro" id="IPR018247">
    <property type="entry name" value="EF_Hand_1_Ca_BS"/>
</dbReference>
<dbReference type="PANTHER" id="PTHR43706:SF47">
    <property type="entry name" value="EXTERNAL NADH-UBIQUINONE OXIDOREDUCTASE 1, MITOCHONDRIAL-RELATED"/>
    <property type="match status" value="1"/>
</dbReference>
<dbReference type="OrthoDB" id="3244603at2759"/>
<dbReference type="Gramene" id="Pp3c17_19710V3.4">
    <property type="protein sequence ID" value="Pp3c17_19710V3.4"/>
    <property type="gene ID" value="Pp3c17_19710"/>
</dbReference>
<dbReference type="SUPFAM" id="SSF51905">
    <property type="entry name" value="FAD/NAD(P)-binding domain"/>
    <property type="match status" value="2"/>
</dbReference>
<dbReference type="EnsemblPlants" id="Pp3c17_19710V3.5">
    <property type="protein sequence ID" value="Pp3c17_19710V3.5"/>
    <property type="gene ID" value="Pp3c17_19710"/>
</dbReference>
<dbReference type="InterPro" id="IPR036188">
    <property type="entry name" value="FAD/NAD-bd_sf"/>
</dbReference>
<keyword evidence="5" id="KW-0496">Mitochondrion</keyword>
<dbReference type="InterPro" id="IPR011992">
    <property type="entry name" value="EF-hand-dom_pair"/>
</dbReference>
<evidence type="ECO:0000256" key="6">
    <source>
        <dbReference type="ARBA" id="ARBA00022827"/>
    </source>
</evidence>
<dbReference type="Gene3D" id="3.50.50.100">
    <property type="match status" value="2"/>
</dbReference>
<dbReference type="Gramene" id="Pp3c17_19710V3.10">
    <property type="protein sequence ID" value="Pp3c17_19710V3.10"/>
    <property type="gene ID" value="Pp3c17_19710"/>
</dbReference>
<keyword evidence="6" id="KW-0274">FAD</keyword>
<dbReference type="RefSeq" id="XP_024400945.1">
    <property type="nucleotide sequence ID" value="XM_024545177.2"/>
</dbReference>
<evidence type="ECO:0000256" key="10">
    <source>
        <dbReference type="ARBA" id="ARBA00023027"/>
    </source>
</evidence>
<dbReference type="RefSeq" id="XP_024400948.1">
    <property type="nucleotide sequence ID" value="XM_024545180.2"/>
</dbReference>
<dbReference type="EnsemblPlants" id="Pp3c17_19710V3.6">
    <property type="protein sequence ID" value="Pp3c17_19710V3.6"/>
    <property type="gene ID" value="Pp3c17_19710"/>
</dbReference>
<keyword evidence="9" id="KW-0560">Oxidoreductase</keyword>
<accession>A0A2K1J4N3</accession>
<dbReference type="Gramene" id="Pp3c17_19710V3.1">
    <property type="protein sequence ID" value="Pp3c17_19710V3.1"/>
    <property type="gene ID" value="Pp3c17_19710"/>
</dbReference>
<evidence type="ECO:0000256" key="4">
    <source>
        <dbReference type="ARBA" id="ARBA00022630"/>
    </source>
</evidence>
<evidence type="ECO:0000256" key="8">
    <source>
        <dbReference type="ARBA" id="ARBA00022946"/>
    </source>
</evidence>